<keyword evidence="1" id="KW-1133">Transmembrane helix</keyword>
<reference evidence="2 3" key="1">
    <citation type="submission" date="2019-07" db="EMBL/GenBank/DDBJ databases">
        <authorList>
            <person name="Jastrzebski P J."/>
            <person name="Paukszto L."/>
            <person name="Jastrzebski P J."/>
        </authorList>
    </citation>
    <scope>NUCLEOTIDE SEQUENCE [LARGE SCALE GENOMIC DNA]</scope>
    <source>
        <strain evidence="2 3">WMS-il1</strain>
    </source>
</reference>
<keyword evidence="1" id="KW-0472">Membrane</keyword>
<evidence type="ECO:0000313" key="3">
    <source>
        <dbReference type="Proteomes" id="UP000321570"/>
    </source>
</evidence>
<feature type="transmembrane region" description="Helical" evidence="1">
    <location>
        <begin position="7"/>
        <end position="25"/>
    </location>
</feature>
<feature type="transmembrane region" description="Helical" evidence="1">
    <location>
        <begin position="266"/>
        <end position="290"/>
    </location>
</feature>
<sequence>MIKVSTIELFLNAAFYFLFFIGYHIHCTKLEKQKHSPISYEARRILWGFESPQGTDYPEVVSTFECLPYFAVYCLLCLLVNVFNVPHKINVVELISLGFMTAFFGLTLMGVIVVIMITMAIIGKCLRGIKVLPQVVGLMLLAFILKLLKKLPWLNFQQQLEYSGLTYAGFYAQVIRAMLICCDYACETESISWKRLLSESIGFPAFTNVLMSASFITFTDWKQWHDGMHEYVWSGPFKLVSKKRVGKATVIRTLSLARLLLRLLRVAFWTCIHKYCMCGVNIISVLAPIIDRVLKNRGETFDWPIISYATLLIVMRFNVFYIIFYNTSRLVGDFQQFFLSPVFSSNSNKLIAGDKNAKEAWKKTNFIVKLFKVDIETECLMPDGPCWTMSAQTSSDIWRKFDIGLYNILK</sequence>
<feature type="transmembrane region" description="Helical" evidence="1">
    <location>
        <begin position="128"/>
        <end position="148"/>
    </location>
</feature>
<keyword evidence="3" id="KW-1185">Reference proteome</keyword>
<organism evidence="2 3">
    <name type="scientific">Hymenolepis diminuta</name>
    <name type="common">Rat tapeworm</name>
    <dbReference type="NCBI Taxonomy" id="6216"/>
    <lineage>
        <taxon>Eukaryota</taxon>
        <taxon>Metazoa</taxon>
        <taxon>Spiralia</taxon>
        <taxon>Lophotrochozoa</taxon>
        <taxon>Platyhelminthes</taxon>
        <taxon>Cestoda</taxon>
        <taxon>Eucestoda</taxon>
        <taxon>Cyclophyllidea</taxon>
        <taxon>Hymenolepididae</taxon>
        <taxon>Hymenolepis</taxon>
    </lineage>
</organism>
<feature type="transmembrane region" description="Helical" evidence="1">
    <location>
        <begin position="97"/>
        <end position="122"/>
    </location>
</feature>
<feature type="transmembrane region" description="Helical" evidence="1">
    <location>
        <begin position="305"/>
        <end position="324"/>
    </location>
</feature>
<dbReference type="EMBL" id="CABIJS010000322">
    <property type="protein sequence ID" value="VUZ49058.1"/>
    <property type="molecule type" value="Genomic_DNA"/>
</dbReference>
<proteinExistence type="predicted"/>
<name>A0A564YQU6_HYMDI</name>
<keyword evidence="1" id="KW-0812">Transmembrane</keyword>
<gene>
    <name evidence="2" type="ORF">WMSIL1_LOCUS8245</name>
</gene>
<protein>
    <submittedName>
        <fullName evidence="2">Uncharacterized protein</fullName>
    </submittedName>
</protein>
<dbReference type="Proteomes" id="UP000321570">
    <property type="component" value="Unassembled WGS sequence"/>
</dbReference>
<accession>A0A564YQU6</accession>
<dbReference type="AlphaFoldDB" id="A0A564YQU6"/>
<evidence type="ECO:0000256" key="1">
    <source>
        <dbReference type="SAM" id="Phobius"/>
    </source>
</evidence>
<feature type="transmembrane region" description="Helical" evidence="1">
    <location>
        <begin position="67"/>
        <end position="85"/>
    </location>
</feature>
<evidence type="ECO:0000313" key="2">
    <source>
        <dbReference type="EMBL" id="VUZ49058.1"/>
    </source>
</evidence>